<dbReference type="Proteomes" id="UP000237003">
    <property type="component" value="Unassembled WGS sequence"/>
</dbReference>
<dbReference type="OrthoDB" id="6624262at2"/>
<evidence type="ECO:0000313" key="1">
    <source>
        <dbReference type="EMBL" id="POU64362.1"/>
    </source>
</evidence>
<dbReference type="RefSeq" id="WP_103777006.1">
    <property type="nucleotide sequence ID" value="NZ_PQLX01000005.1"/>
</dbReference>
<protein>
    <submittedName>
        <fullName evidence="1">Uncharacterized protein</fullName>
    </submittedName>
</protein>
<evidence type="ECO:0000313" key="2">
    <source>
        <dbReference type="Proteomes" id="UP000237003"/>
    </source>
</evidence>
<gene>
    <name evidence="1" type="ORF">C3430_14290</name>
</gene>
<proteinExistence type="predicted"/>
<name>A0A2S4RVI4_CITAM</name>
<comment type="caution">
    <text evidence="1">The sequence shown here is derived from an EMBL/GenBank/DDBJ whole genome shotgun (WGS) entry which is preliminary data.</text>
</comment>
<sequence length="232" mass="24420">MSIVNAPIEGAVMIGGTVGNGGMAFSDGFPHVVGKSSPVRIVHCGNYATVYDDVVRAEGDLRAEEDDYIPGEDGIISITGYESKIWAGNMSRSSALGDNSEIELNYMTEPSVPDFDLSGAKAYVAGYASRIIARNYVKSSVLIASGENSLIHDEGCDNTLVCSGNEADVTAGENAMVVVTSNKCSFSFGTGSVAVFCWKDGNDKKVTVVREGEEGISADTPYIFENGNVQVG</sequence>
<reference evidence="1 2" key="1">
    <citation type="submission" date="2018-01" db="EMBL/GenBank/DDBJ databases">
        <title>Complete genome sequences of 14 Citrobacter spp. isolated from plant in Canada.</title>
        <authorList>
            <person name="Bhandare S.G."/>
            <person name="Colavecchio A."/>
            <person name="Jeukens J."/>
            <person name="Emond-Rheault J.-G."/>
            <person name="Freschi L."/>
            <person name="Hamel J."/>
            <person name="Kukavica-Ibrulj I."/>
            <person name="Levesque R."/>
            <person name="Goodridge L."/>
        </authorList>
    </citation>
    <scope>NUCLEOTIDE SEQUENCE [LARGE SCALE GENOMIC DNA]</scope>
    <source>
        <strain evidence="1 2">S1285</strain>
    </source>
</reference>
<accession>A0A2S4RVI4</accession>
<organism evidence="1 2">
    <name type="scientific">Citrobacter amalonaticus</name>
    <dbReference type="NCBI Taxonomy" id="35703"/>
    <lineage>
        <taxon>Bacteria</taxon>
        <taxon>Pseudomonadati</taxon>
        <taxon>Pseudomonadota</taxon>
        <taxon>Gammaproteobacteria</taxon>
        <taxon>Enterobacterales</taxon>
        <taxon>Enterobacteriaceae</taxon>
        <taxon>Citrobacter</taxon>
    </lineage>
</organism>
<dbReference type="EMBL" id="PQLX01000005">
    <property type="protein sequence ID" value="POU64362.1"/>
    <property type="molecule type" value="Genomic_DNA"/>
</dbReference>
<dbReference type="AlphaFoldDB" id="A0A2S4RVI4"/>